<keyword evidence="8" id="KW-1185">Reference proteome</keyword>
<organism evidence="7 8">
    <name type="scientific">Vibrio cortegadensis</name>
    <dbReference type="NCBI Taxonomy" id="1328770"/>
    <lineage>
        <taxon>Bacteria</taxon>
        <taxon>Pseudomonadati</taxon>
        <taxon>Pseudomonadota</taxon>
        <taxon>Gammaproteobacteria</taxon>
        <taxon>Vibrionales</taxon>
        <taxon>Vibrionaceae</taxon>
        <taxon>Vibrio</taxon>
    </lineage>
</organism>
<dbReference type="PANTHER" id="PTHR30086:SF20">
    <property type="entry name" value="ARGININE EXPORTER PROTEIN ARGO-RELATED"/>
    <property type="match status" value="1"/>
</dbReference>
<evidence type="ECO:0000256" key="3">
    <source>
        <dbReference type="ARBA" id="ARBA00022692"/>
    </source>
</evidence>
<gene>
    <name evidence="7" type="ORF">ACED38_15735</name>
</gene>
<dbReference type="RefSeq" id="WP_136996035.1">
    <property type="nucleotide sequence ID" value="NZ_AP025472.1"/>
</dbReference>
<evidence type="ECO:0000256" key="5">
    <source>
        <dbReference type="ARBA" id="ARBA00023136"/>
    </source>
</evidence>
<dbReference type="InterPro" id="IPR001123">
    <property type="entry name" value="LeuE-type"/>
</dbReference>
<keyword evidence="2" id="KW-1003">Cell membrane</keyword>
<evidence type="ECO:0000256" key="6">
    <source>
        <dbReference type="SAM" id="Phobius"/>
    </source>
</evidence>
<comment type="subcellular location">
    <subcellularLocation>
        <location evidence="1">Cell membrane</location>
        <topology evidence="1">Multi-pass membrane protein</topology>
    </subcellularLocation>
</comment>
<name>A0ABV4M9W4_9VIBR</name>
<evidence type="ECO:0000256" key="4">
    <source>
        <dbReference type="ARBA" id="ARBA00022989"/>
    </source>
</evidence>
<feature type="transmembrane region" description="Helical" evidence="6">
    <location>
        <begin position="77"/>
        <end position="97"/>
    </location>
</feature>
<evidence type="ECO:0000313" key="8">
    <source>
        <dbReference type="Proteomes" id="UP001569153"/>
    </source>
</evidence>
<sequence length="198" mass="21964">MEWQFFLSVALFALVMTGTPGPNNVMLTASGANFGYRRSIPHFIGIGFGLISLISLNGLGLGVLFQTYPEIQDALKILGSAYLLYLAWKIAFSSAMSKGEGKANKPMTCWEAILFQYLNPKAWMMSITAVGSFAYSGKDYWWSIAAISIIFLLVQVHTSSVWVGFGAFIRRWLSTPKAWQRFNLGMGTLTASCVVFIW</sequence>
<keyword evidence="3 6" id="KW-0812">Transmembrane</keyword>
<dbReference type="EMBL" id="JBGOOT010000014">
    <property type="protein sequence ID" value="MEZ8196327.1"/>
    <property type="molecule type" value="Genomic_DNA"/>
</dbReference>
<evidence type="ECO:0000256" key="2">
    <source>
        <dbReference type="ARBA" id="ARBA00022475"/>
    </source>
</evidence>
<dbReference type="PANTHER" id="PTHR30086">
    <property type="entry name" value="ARGININE EXPORTER PROTEIN ARGO"/>
    <property type="match status" value="1"/>
</dbReference>
<proteinExistence type="predicted"/>
<evidence type="ECO:0000313" key="7">
    <source>
        <dbReference type="EMBL" id="MEZ8196327.1"/>
    </source>
</evidence>
<keyword evidence="4 6" id="KW-1133">Transmembrane helix</keyword>
<protein>
    <submittedName>
        <fullName evidence="7">LysE family translocator</fullName>
    </submittedName>
</protein>
<comment type="caution">
    <text evidence="7">The sequence shown here is derived from an EMBL/GenBank/DDBJ whole genome shotgun (WGS) entry which is preliminary data.</text>
</comment>
<dbReference type="Proteomes" id="UP001569153">
    <property type="component" value="Unassembled WGS sequence"/>
</dbReference>
<feature type="transmembrane region" description="Helical" evidence="6">
    <location>
        <begin position="43"/>
        <end position="65"/>
    </location>
</feature>
<reference evidence="7 8" key="1">
    <citation type="submission" date="2024-06" db="EMBL/GenBank/DDBJ databases">
        <authorList>
            <person name="Steensen K."/>
            <person name="Seneca J."/>
            <person name="Bartlau N."/>
            <person name="Yu A.X."/>
            <person name="Polz M.F."/>
        </authorList>
    </citation>
    <scope>NUCLEOTIDE SEQUENCE [LARGE SCALE GENOMIC DNA]</scope>
    <source>
        <strain evidence="7 8">FF146</strain>
    </source>
</reference>
<accession>A0ABV4M9W4</accession>
<dbReference type="Pfam" id="PF01810">
    <property type="entry name" value="LysE"/>
    <property type="match status" value="1"/>
</dbReference>
<evidence type="ECO:0000256" key="1">
    <source>
        <dbReference type="ARBA" id="ARBA00004651"/>
    </source>
</evidence>
<feature type="transmembrane region" description="Helical" evidence="6">
    <location>
        <begin position="140"/>
        <end position="169"/>
    </location>
</feature>
<keyword evidence="5 6" id="KW-0472">Membrane</keyword>